<dbReference type="Pfam" id="PF00557">
    <property type="entry name" value="Peptidase_M24"/>
    <property type="match status" value="2"/>
</dbReference>
<evidence type="ECO:0000259" key="1">
    <source>
        <dbReference type="Pfam" id="PF00557"/>
    </source>
</evidence>
<dbReference type="OrthoDB" id="9995434at2759"/>
<dbReference type="CDD" id="cd01066">
    <property type="entry name" value="APP_MetAP"/>
    <property type="match status" value="1"/>
</dbReference>
<accession>A0A433CXZ6</accession>
<reference evidence="2 3" key="1">
    <citation type="journal article" date="2018" name="New Phytol.">
        <title>Phylogenomics of Endogonaceae and evolution of mycorrhizas within Mucoromycota.</title>
        <authorList>
            <person name="Chang Y."/>
            <person name="Desiro A."/>
            <person name="Na H."/>
            <person name="Sandor L."/>
            <person name="Lipzen A."/>
            <person name="Clum A."/>
            <person name="Barry K."/>
            <person name="Grigoriev I.V."/>
            <person name="Martin F.M."/>
            <person name="Stajich J.E."/>
            <person name="Smith M.E."/>
            <person name="Bonito G."/>
            <person name="Spatafora J.W."/>
        </authorList>
    </citation>
    <scope>NUCLEOTIDE SEQUENCE [LARGE SCALE GENOMIC DNA]</scope>
    <source>
        <strain evidence="2 3">GMNB39</strain>
    </source>
</reference>
<dbReference type="InterPro" id="IPR029149">
    <property type="entry name" value="Creatin/AminoP/Spt16_N"/>
</dbReference>
<dbReference type="InterPro" id="IPR050659">
    <property type="entry name" value="Peptidase_M24B"/>
</dbReference>
<dbReference type="Proteomes" id="UP000268093">
    <property type="component" value="Unassembled WGS sequence"/>
</dbReference>
<name>A0A433CXZ6_9FUNG</name>
<dbReference type="SUPFAM" id="SSF53092">
    <property type="entry name" value="Creatinase/prolidase N-terminal domain"/>
    <property type="match status" value="1"/>
</dbReference>
<evidence type="ECO:0000313" key="2">
    <source>
        <dbReference type="EMBL" id="RUP43453.1"/>
    </source>
</evidence>
<dbReference type="EMBL" id="RBNI01010972">
    <property type="protein sequence ID" value="RUP43453.1"/>
    <property type="molecule type" value="Genomic_DNA"/>
</dbReference>
<organism evidence="2 3">
    <name type="scientific">Jimgerdemannia flammicorona</name>
    <dbReference type="NCBI Taxonomy" id="994334"/>
    <lineage>
        <taxon>Eukaryota</taxon>
        <taxon>Fungi</taxon>
        <taxon>Fungi incertae sedis</taxon>
        <taxon>Mucoromycota</taxon>
        <taxon>Mucoromycotina</taxon>
        <taxon>Endogonomycetes</taxon>
        <taxon>Endogonales</taxon>
        <taxon>Endogonaceae</taxon>
        <taxon>Jimgerdemannia</taxon>
    </lineage>
</organism>
<dbReference type="Gene3D" id="3.40.350.10">
    <property type="entry name" value="Creatinase/prolidase N-terminal domain"/>
    <property type="match status" value="1"/>
</dbReference>
<sequence>MSYYTNVKWSLSERPFLAIIRPDSLALSRVNITFVSPAFEVARARENIKHAGLLEPVGIVEWEEHLSPYDTVAKLLASTTSSPATVYLDTTLRFFIASALTNILAPLDIATSVSDPEIVTLRSIKSSAEIDIMRCANMATVEALRAVKSLVKPGATEDQIAAWTFRALEAAGLRKTWVLALVDDNAAYPHGEPGKNKKVGEDGGMTRLEPGMTFSVEPGVYVMGEFGIRLEDIVVVTSDGEGFGAARDFCVGEQEAERGEAGECDVNEKFGTI</sequence>
<comment type="caution">
    <text evidence="2">The sequence shown here is derived from an EMBL/GenBank/DDBJ whole genome shotgun (WGS) entry which is preliminary data.</text>
</comment>
<dbReference type="Gene3D" id="3.90.230.10">
    <property type="entry name" value="Creatinase/methionine aminopeptidase superfamily"/>
    <property type="match status" value="2"/>
</dbReference>
<dbReference type="SUPFAM" id="SSF55920">
    <property type="entry name" value="Creatinase/aminopeptidase"/>
    <property type="match status" value="2"/>
</dbReference>
<keyword evidence="3" id="KW-1185">Reference proteome</keyword>
<dbReference type="AlphaFoldDB" id="A0A433CXZ6"/>
<dbReference type="PANTHER" id="PTHR46112">
    <property type="entry name" value="AMINOPEPTIDASE"/>
    <property type="match status" value="1"/>
</dbReference>
<evidence type="ECO:0000313" key="3">
    <source>
        <dbReference type="Proteomes" id="UP000268093"/>
    </source>
</evidence>
<proteinExistence type="predicted"/>
<protein>
    <recommendedName>
        <fullName evidence="1">Peptidase M24 domain-containing protein</fullName>
    </recommendedName>
</protein>
<dbReference type="InterPro" id="IPR036005">
    <property type="entry name" value="Creatinase/aminopeptidase-like"/>
</dbReference>
<feature type="domain" description="Peptidase M24" evidence="1">
    <location>
        <begin position="205"/>
        <end position="237"/>
    </location>
</feature>
<dbReference type="PANTHER" id="PTHR46112:SF2">
    <property type="entry name" value="XAA-PRO AMINOPEPTIDASE P-RELATED"/>
    <property type="match status" value="1"/>
</dbReference>
<feature type="domain" description="Peptidase M24" evidence="1">
    <location>
        <begin position="132"/>
        <end position="197"/>
    </location>
</feature>
<gene>
    <name evidence="2" type="ORF">BC936DRAFT_137147</name>
</gene>
<dbReference type="InterPro" id="IPR000994">
    <property type="entry name" value="Pept_M24"/>
</dbReference>